<feature type="chain" id="PRO_5042211368" evidence="2">
    <location>
        <begin position="20"/>
        <end position="86"/>
    </location>
</feature>
<feature type="transmembrane region" description="Helical" evidence="1">
    <location>
        <begin position="57"/>
        <end position="83"/>
    </location>
</feature>
<organism evidence="3 4">
    <name type="scientific">Elysia crispata</name>
    <name type="common">lettuce slug</name>
    <dbReference type="NCBI Taxonomy" id="231223"/>
    <lineage>
        <taxon>Eukaryota</taxon>
        <taxon>Metazoa</taxon>
        <taxon>Spiralia</taxon>
        <taxon>Lophotrochozoa</taxon>
        <taxon>Mollusca</taxon>
        <taxon>Gastropoda</taxon>
        <taxon>Heterobranchia</taxon>
        <taxon>Euthyneura</taxon>
        <taxon>Panpulmonata</taxon>
        <taxon>Sacoglossa</taxon>
        <taxon>Placobranchoidea</taxon>
        <taxon>Plakobranchidae</taxon>
        <taxon>Elysia</taxon>
    </lineage>
</organism>
<proteinExistence type="predicted"/>
<keyword evidence="2" id="KW-0732">Signal</keyword>
<reference evidence="3" key="1">
    <citation type="journal article" date="2023" name="G3 (Bethesda)">
        <title>A reference genome for the long-term kleptoplast-retaining sea slug Elysia crispata morphotype clarki.</title>
        <authorList>
            <person name="Eastman K.E."/>
            <person name="Pendleton A.L."/>
            <person name="Shaikh M.A."/>
            <person name="Suttiyut T."/>
            <person name="Ogas R."/>
            <person name="Tomko P."/>
            <person name="Gavelis G."/>
            <person name="Widhalm J.R."/>
            <person name="Wisecaver J.H."/>
        </authorList>
    </citation>
    <scope>NUCLEOTIDE SEQUENCE</scope>
    <source>
        <strain evidence="3">ECLA1</strain>
    </source>
</reference>
<evidence type="ECO:0000256" key="2">
    <source>
        <dbReference type="SAM" id="SignalP"/>
    </source>
</evidence>
<accession>A0AAE1CQD0</accession>
<comment type="caution">
    <text evidence="3">The sequence shown here is derived from an EMBL/GenBank/DDBJ whole genome shotgun (WGS) entry which is preliminary data.</text>
</comment>
<keyword evidence="1" id="KW-0812">Transmembrane</keyword>
<dbReference type="AlphaFoldDB" id="A0AAE1CQD0"/>
<evidence type="ECO:0000256" key="1">
    <source>
        <dbReference type="SAM" id="Phobius"/>
    </source>
</evidence>
<name>A0AAE1CQD0_9GAST</name>
<gene>
    <name evidence="3" type="ORF">RRG08_041855</name>
</gene>
<dbReference type="Proteomes" id="UP001283361">
    <property type="component" value="Unassembled WGS sequence"/>
</dbReference>
<dbReference type="EMBL" id="JAWDGP010007174">
    <property type="protein sequence ID" value="KAK3728671.1"/>
    <property type="molecule type" value="Genomic_DNA"/>
</dbReference>
<protein>
    <submittedName>
        <fullName evidence="3">Uncharacterized protein</fullName>
    </submittedName>
</protein>
<evidence type="ECO:0000313" key="3">
    <source>
        <dbReference type="EMBL" id="KAK3728671.1"/>
    </source>
</evidence>
<keyword evidence="4" id="KW-1185">Reference proteome</keyword>
<keyword evidence="1" id="KW-1133">Transmembrane helix</keyword>
<evidence type="ECO:0000313" key="4">
    <source>
        <dbReference type="Proteomes" id="UP001283361"/>
    </source>
</evidence>
<keyword evidence="1" id="KW-0472">Membrane</keyword>
<feature type="signal peptide" evidence="2">
    <location>
        <begin position="1"/>
        <end position="19"/>
    </location>
</feature>
<sequence length="86" mass="9062">MNFFAALIVLVLLAAAASSQSPMNAMGPGPMQAQSSGQQAPNLWQMMIYRNMFDMNWLHALLFSNGLGGGGAGAGSALPWLLFGNM</sequence>